<feature type="signal peptide" evidence="2">
    <location>
        <begin position="1"/>
        <end position="19"/>
    </location>
</feature>
<evidence type="ECO:0000256" key="1">
    <source>
        <dbReference type="SAM" id="MobiDB-lite"/>
    </source>
</evidence>
<dbReference type="EMBL" id="HBIV01004741">
    <property type="protein sequence ID" value="CAE0648938.1"/>
    <property type="molecule type" value="Transcribed_RNA"/>
</dbReference>
<evidence type="ECO:0000313" key="3">
    <source>
        <dbReference type="EMBL" id="CAE0648938.1"/>
    </source>
</evidence>
<reference evidence="3" key="1">
    <citation type="submission" date="2021-01" db="EMBL/GenBank/DDBJ databases">
        <authorList>
            <person name="Corre E."/>
            <person name="Pelletier E."/>
            <person name="Niang G."/>
            <person name="Scheremetjew M."/>
            <person name="Finn R."/>
            <person name="Kale V."/>
            <person name="Holt S."/>
            <person name="Cochrane G."/>
            <person name="Meng A."/>
            <person name="Brown T."/>
            <person name="Cohen L."/>
        </authorList>
    </citation>
    <scope>NUCLEOTIDE SEQUENCE</scope>
    <source>
        <strain evidence="3">CCCM811</strain>
    </source>
</reference>
<evidence type="ECO:0000256" key="2">
    <source>
        <dbReference type="SAM" id="SignalP"/>
    </source>
</evidence>
<protein>
    <submittedName>
        <fullName evidence="3">Uncharacterized protein</fullName>
    </submittedName>
</protein>
<dbReference type="AlphaFoldDB" id="A0A7S3YE37"/>
<feature type="region of interest" description="Disordered" evidence="1">
    <location>
        <begin position="20"/>
        <end position="43"/>
    </location>
</feature>
<name>A0A7S3YE37_9EUKA</name>
<gene>
    <name evidence="3" type="ORF">LGLO00237_LOCUS3347</name>
</gene>
<proteinExistence type="predicted"/>
<keyword evidence="2" id="KW-0732">Signal</keyword>
<sequence length="315" mass="33933">MADAAALLLWKPLQLAAEAGPVGDASGSSNQGKGKQPLGKAAAAASSVSTSEASAASAPAAAAGGKGGSDQSSWKERDSKLKAFMDKLPNNFDYRVSFEDGKFAFVDSKNIVLAQAKVKLLMSYNLVKKSVVGGWANPSVPKQYVGTEVKGIKNVDAEPKESDNMAHQIADASGCRYVYKAVNRANWVYLGLADLKMVDPKQRVPFNSTTGYLELVVMIIARLRKVIMMKQVQPVSIAKAYHDAGFLFFQQAKTTFSADANAVKTLNAGGKILMRIANDLKMWAMDARRAHNPEEVKQIMQKLLSFEQAAILSGR</sequence>
<accession>A0A7S3YE37</accession>
<feature type="chain" id="PRO_5030923992" evidence="2">
    <location>
        <begin position="20"/>
        <end position="315"/>
    </location>
</feature>
<organism evidence="3">
    <name type="scientific">Lotharella globosa</name>
    <dbReference type="NCBI Taxonomy" id="91324"/>
    <lineage>
        <taxon>Eukaryota</taxon>
        <taxon>Sar</taxon>
        <taxon>Rhizaria</taxon>
        <taxon>Cercozoa</taxon>
        <taxon>Chlorarachniophyceae</taxon>
        <taxon>Lotharella</taxon>
    </lineage>
</organism>